<dbReference type="InterPro" id="IPR005018">
    <property type="entry name" value="DOMON_domain"/>
</dbReference>
<keyword evidence="6 9" id="KW-1133">Transmembrane helix</keyword>
<feature type="transmembrane region" description="Helical" evidence="9">
    <location>
        <begin position="367"/>
        <end position="392"/>
    </location>
</feature>
<dbReference type="PANTHER" id="PTHR23130">
    <property type="entry name" value="CYTOCHROME B561 AND DOMON DOMAIN-CONTAINING PROTEIN"/>
    <property type="match status" value="1"/>
</dbReference>
<evidence type="ECO:0000259" key="11">
    <source>
        <dbReference type="PROSITE" id="PS50939"/>
    </source>
</evidence>
<dbReference type="Gene3D" id="1.20.120.1770">
    <property type="match status" value="1"/>
</dbReference>
<dbReference type="CDD" id="cd08760">
    <property type="entry name" value="Cyt_b561_FRRS1_like"/>
    <property type="match status" value="1"/>
</dbReference>
<feature type="transmembrane region" description="Helical" evidence="9">
    <location>
        <begin position="336"/>
        <end position="355"/>
    </location>
</feature>
<organism evidence="12 13">
    <name type="scientific">Musa balbisiana</name>
    <name type="common">Banana</name>
    <dbReference type="NCBI Taxonomy" id="52838"/>
    <lineage>
        <taxon>Eukaryota</taxon>
        <taxon>Viridiplantae</taxon>
        <taxon>Streptophyta</taxon>
        <taxon>Embryophyta</taxon>
        <taxon>Tracheophyta</taxon>
        <taxon>Spermatophyta</taxon>
        <taxon>Magnoliopsida</taxon>
        <taxon>Liliopsida</taxon>
        <taxon>Zingiberales</taxon>
        <taxon>Musaceae</taxon>
        <taxon>Musa</taxon>
    </lineage>
</organism>
<dbReference type="SMART" id="SM00665">
    <property type="entry name" value="B561"/>
    <property type="match status" value="1"/>
</dbReference>
<dbReference type="AlphaFoldDB" id="A0A4S8IC44"/>
<keyword evidence="13" id="KW-1185">Reference proteome</keyword>
<evidence type="ECO:0000259" key="10">
    <source>
        <dbReference type="PROSITE" id="PS50836"/>
    </source>
</evidence>
<dbReference type="InterPro" id="IPR006593">
    <property type="entry name" value="Cyt_b561/ferric_Rdtase_TM"/>
</dbReference>
<feature type="compositionally biased region" description="Basic residues" evidence="8">
    <location>
        <begin position="1"/>
        <end position="14"/>
    </location>
</feature>
<dbReference type="CDD" id="cd09631">
    <property type="entry name" value="DOMON_DOH"/>
    <property type="match status" value="1"/>
</dbReference>
<keyword evidence="4" id="KW-0732">Signal</keyword>
<reference evidence="12 13" key="1">
    <citation type="journal article" date="2019" name="Nat. Plants">
        <title>Genome sequencing of Musa balbisiana reveals subgenome evolution and function divergence in polyploid bananas.</title>
        <authorList>
            <person name="Yao X."/>
        </authorList>
    </citation>
    <scope>NUCLEOTIDE SEQUENCE [LARGE SCALE GENOMIC DNA]</scope>
    <source>
        <strain evidence="13">cv. DH-PKW</strain>
        <tissue evidence="12">Leaves</tissue>
    </source>
</reference>
<feature type="transmembrane region" description="Helical" evidence="9">
    <location>
        <begin position="271"/>
        <end position="292"/>
    </location>
</feature>
<evidence type="ECO:0000313" key="13">
    <source>
        <dbReference type="Proteomes" id="UP000317650"/>
    </source>
</evidence>
<evidence type="ECO:0000256" key="5">
    <source>
        <dbReference type="ARBA" id="ARBA00022982"/>
    </source>
</evidence>
<evidence type="ECO:0000256" key="2">
    <source>
        <dbReference type="ARBA" id="ARBA00022448"/>
    </source>
</evidence>
<dbReference type="PANTHER" id="PTHR23130:SF162">
    <property type="entry name" value="OS05G0237200 PROTEIN"/>
    <property type="match status" value="1"/>
</dbReference>
<evidence type="ECO:0000256" key="4">
    <source>
        <dbReference type="ARBA" id="ARBA00022729"/>
    </source>
</evidence>
<feature type="domain" description="DOMON" evidence="10">
    <location>
        <begin position="103"/>
        <end position="241"/>
    </location>
</feature>
<dbReference type="EMBL" id="PYDT01000011">
    <property type="protein sequence ID" value="THU45678.1"/>
    <property type="molecule type" value="Genomic_DNA"/>
</dbReference>
<dbReference type="PROSITE" id="PS50836">
    <property type="entry name" value="DOMON"/>
    <property type="match status" value="1"/>
</dbReference>
<dbReference type="Pfam" id="PF03188">
    <property type="entry name" value="Cytochrom_B561"/>
    <property type="match status" value="1"/>
</dbReference>
<feature type="region of interest" description="Disordered" evidence="8">
    <location>
        <begin position="1"/>
        <end position="20"/>
    </location>
</feature>
<name>A0A4S8IC44_MUSBA</name>
<evidence type="ECO:0000256" key="3">
    <source>
        <dbReference type="ARBA" id="ARBA00022692"/>
    </source>
</evidence>
<keyword evidence="2" id="KW-0813">Transport</keyword>
<comment type="caution">
    <text evidence="12">The sequence shown here is derived from an EMBL/GenBank/DDBJ whole genome shotgun (WGS) entry which is preliminary data.</text>
</comment>
<comment type="subcellular location">
    <subcellularLocation>
        <location evidence="1">Membrane</location>
    </subcellularLocation>
</comment>
<dbReference type="STRING" id="52838.A0A4S8IC44"/>
<protein>
    <recommendedName>
        <fullName evidence="14">Cytochrome b561 domain-containing protein</fullName>
    </recommendedName>
</protein>
<sequence length="436" mass="48469">MFSGHHHHHRHHKSSLASNSSSSTFFSLLSCLCRALFLHLHLQSPQSLTAIQMLRGAYLSLLLAWGAMSMTVHSQVDSCSSSFLSFLPPPFNASQLNCRPVWRNFILRYSHNRDNTLSIILSAVYTSGWVGIGFSSDGMMTGASAMVGWIDIGGRANIRQFFFFFLFLANDKQFYLRGQTSSEVMVDEGQLLETRVAPAVILYGNNIYLAFQLNVSAPMAQQLLLFALSTATPVEFYLMEHDDKASVSFDFSVGTVAEPSSYPNQLKRNHGALGILGWGVLLPVGAVVARYCRPWDPMWYYFHVIIQFVGFLAGFAGVVAGIALHRRLHSDVTLHRGLGIFILVLGILQVTAFFLRPGKGSKIRKHWNWYHHWVGSLVVFLAAINIALGIQVGEAGNSWKIGCGIILAIISIAVALLESMRWWSRLSEKTTEPPAF</sequence>
<dbReference type="InterPro" id="IPR045266">
    <property type="entry name" value="DOH_DOMON"/>
</dbReference>
<keyword evidence="3 9" id="KW-0812">Transmembrane</keyword>
<dbReference type="PROSITE" id="PS50939">
    <property type="entry name" value="CYTOCHROME_B561"/>
    <property type="match status" value="1"/>
</dbReference>
<evidence type="ECO:0008006" key="14">
    <source>
        <dbReference type="Google" id="ProtNLM"/>
    </source>
</evidence>
<evidence type="ECO:0000256" key="6">
    <source>
        <dbReference type="ARBA" id="ARBA00022989"/>
    </source>
</evidence>
<evidence type="ECO:0000313" key="12">
    <source>
        <dbReference type="EMBL" id="THU45678.1"/>
    </source>
</evidence>
<accession>A0A4S8IC44</accession>
<gene>
    <name evidence="12" type="ORF">C4D60_Mb02t20510</name>
</gene>
<dbReference type="Proteomes" id="UP000317650">
    <property type="component" value="Chromosome 2"/>
</dbReference>
<feature type="transmembrane region" description="Helical" evidence="9">
    <location>
        <begin position="398"/>
        <end position="417"/>
    </location>
</feature>
<keyword evidence="7 9" id="KW-0472">Membrane</keyword>
<feature type="domain" description="Cytochrome b561" evidence="11">
    <location>
        <begin position="232"/>
        <end position="426"/>
    </location>
</feature>
<dbReference type="Pfam" id="PF03351">
    <property type="entry name" value="DOMON"/>
    <property type="match status" value="1"/>
</dbReference>
<evidence type="ECO:0000256" key="1">
    <source>
        <dbReference type="ARBA" id="ARBA00004370"/>
    </source>
</evidence>
<evidence type="ECO:0000256" key="9">
    <source>
        <dbReference type="SAM" id="Phobius"/>
    </source>
</evidence>
<feature type="transmembrane region" description="Helical" evidence="9">
    <location>
        <begin position="299"/>
        <end position="324"/>
    </location>
</feature>
<evidence type="ECO:0000256" key="7">
    <source>
        <dbReference type="ARBA" id="ARBA00023136"/>
    </source>
</evidence>
<keyword evidence="5" id="KW-0249">Electron transport</keyword>
<evidence type="ECO:0000256" key="8">
    <source>
        <dbReference type="SAM" id="MobiDB-lite"/>
    </source>
</evidence>
<proteinExistence type="predicted"/>
<dbReference type="GO" id="GO:0016020">
    <property type="term" value="C:membrane"/>
    <property type="evidence" value="ECO:0007669"/>
    <property type="project" value="UniProtKB-SubCell"/>
</dbReference>